<evidence type="ECO:0000313" key="3">
    <source>
        <dbReference type="Proteomes" id="UP001501706"/>
    </source>
</evidence>
<sequence>MAVSDSDLIQAWTQVLTLSRLKRGDTVTVLTTEGVTHPQTLRCAMTAAGLLGARVNRLDLAPVNGEKSLSRDSLAYLGTTPLSGNRAAIAALKASDLVVDLMTLLFSPEQHDILQGGGKILLAVEPPEILLRMVPNEADRARVLACGALLERSREMRVTSAAGTDLVCPLGEFPVVKEYGFVDEPGRWDHWPSGFALTWPNERATRGRIVVDKGDILLPMKSYVSDPIVMEVEDGYVTSITGGMDAELLSDYMESFNDPEAYAMSHIGWGAQNRARWSTLGLYDREATIGMDARAYAGNFLFSLGPNNEVGGSRSTACHMDIPLRRCTVSLDGREVVAEGRLIEERLAEAEAAS</sequence>
<dbReference type="SUPFAM" id="SSF144052">
    <property type="entry name" value="Thermophilic metalloprotease-like"/>
    <property type="match status" value="1"/>
</dbReference>
<dbReference type="Proteomes" id="UP001501706">
    <property type="component" value="Unassembled WGS sequence"/>
</dbReference>
<evidence type="ECO:0000256" key="1">
    <source>
        <dbReference type="ARBA" id="ARBA00022723"/>
    </source>
</evidence>
<dbReference type="Pfam" id="PF26233">
    <property type="entry name" value="NicX"/>
    <property type="match status" value="1"/>
</dbReference>
<dbReference type="RefSeq" id="WP_279814638.1">
    <property type="nucleotide sequence ID" value="NZ_BAAAEN010000005.1"/>
</dbReference>
<evidence type="ECO:0008006" key="4">
    <source>
        <dbReference type="Google" id="ProtNLM"/>
    </source>
</evidence>
<keyword evidence="1" id="KW-0479">Metal-binding</keyword>
<dbReference type="PANTHER" id="PTHR34448:SF1">
    <property type="entry name" value="BLL6088 PROTEIN"/>
    <property type="match status" value="1"/>
</dbReference>
<keyword evidence="3" id="KW-1185">Reference proteome</keyword>
<evidence type="ECO:0000313" key="2">
    <source>
        <dbReference type="EMBL" id="GAA0501959.1"/>
    </source>
</evidence>
<dbReference type="PANTHER" id="PTHR34448">
    <property type="entry name" value="AMINOPEPTIDASE"/>
    <property type="match status" value="1"/>
</dbReference>
<reference evidence="2 3" key="1">
    <citation type="journal article" date="2019" name="Int. J. Syst. Evol. Microbiol.">
        <title>The Global Catalogue of Microorganisms (GCM) 10K type strain sequencing project: providing services to taxonomists for standard genome sequencing and annotation.</title>
        <authorList>
            <consortium name="The Broad Institute Genomics Platform"/>
            <consortium name="The Broad Institute Genome Sequencing Center for Infectious Disease"/>
            <person name="Wu L."/>
            <person name="Ma J."/>
        </authorList>
    </citation>
    <scope>NUCLEOTIDE SEQUENCE [LARGE SCALE GENOMIC DNA]</scope>
    <source>
        <strain evidence="2 3">JCM 14330</strain>
    </source>
</reference>
<gene>
    <name evidence="2" type="ORF">GCM10009097_18460</name>
</gene>
<dbReference type="InterPro" id="IPR052170">
    <property type="entry name" value="M29_Exopeptidase"/>
</dbReference>
<dbReference type="InterPro" id="IPR058739">
    <property type="entry name" value="NicX"/>
</dbReference>
<comment type="caution">
    <text evidence="2">The sequence shown here is derived from an EMBL/GenBank/DDBJ whole genome shotgun (WGS) entry which is preliminary data.</text>
</comment>
<protein>
    <recommendedName>
        <fullName evidence="4">2,5-dihydroxypyridine 5,6-dioxygenase</fullName>
    </recommendedName>
</protein>
<name>A0ABN1BNK9_9BURK</name>
<organism evidence="2 3">
    <name type="scientific">Pigmentiphaga daeguensis</name>
    <dbReference type="NCBI Taxonomy" id="414049"/>
    <lineage>
        <taxon>Bacteria</taxon>
        <taxon>Pseudomonadati</taxon>
        <taxon>Pseudomonadota</taxon>
        <taxon>Betaproteobacteria</taxon>
        <taxon>Burkholderiales</taxon>
        <taxon>Alcaligenaceae</taxon>
        <taxon>Pigmentiphaga</taxon>
    </lineage>
</organism>
<proteinExistence type="predicted"/>
<dbReference type="EMBL" id="BAAAEN010000005">
    <property type="protein sequence ID" value="GAA0501959.1"/>
    <property type="molecule type" value="Genomic_DNA"/>
</dbReference>
<accession>A0ABN1BNK9</accession>